<dbReference type="AlphaFoldDB" id="G0NAF0"/>
<reference evidence="2" key="1">
    <citation type="submission" date="2011-07" db="EMBL/GenBank/DDBJ databases">
        <authorList>
            <consortium name="Caenorhabditis brenneri Sequencing and Analysis Consortium"/>
            <person name="Wilson R.K."/>
        </authorList>
    </citation>
    <scope>NUCLEOTIDE SEQUENCE [LARGE SCALE GENOMIC DNA]</scope>
    <source>
        <strain evidence="2">PB2801</strain>
    </source>
</reference>
<organism evidence="2">
    <name type="scientific">Caenorhabditis brenneri</name>
    <name type="common">Nematode worm</name>
    <dbReference type="NCBI Taxonomy" id="135651"/>
    <lineage>
        <taxon>Eukaryota</taxon>
        <taxon>Metazoa</taxon>
        <taxon>Ecdysozoa</taxon>
        <taxon>Nematoda</taxon>
        <taxon>Chromadorea</taxon>
        <taxon>Rhabditida</taxon>
        <taxon>Rhabditina</taxon>
        <taxon>Rhabditomorpha</taxon>
        <taxon>Rhabditoidea</taxon>
        <taxon>Rhabditidae</taxon>
        <taxon>Peloderinae</taxon>
        <taxon>Caenorhabditis</taxon>
    </lineage>
</organism>
<accession>G0NAF0</accession>
<gene>
    <name evidence="1" type="ORF">CAEBREN_10560</name>
</gene>
<evidence type="ECO:0000313" key="2">
    <source>
        <dbReference type="Proteomes" id="UP000008068"/>
    </source>
</evidence>
<evidence type="ECO:0000313" key="1">
    <source>
        <dbReference type="EMBL" id="EGT56114.1"/>
    </source>
</evidence>
<keyword evidence="2" id="KW-1185">Reference proteome</keyword>
<dbReference type="InParanoid" id="G0NAF0"/>
<dbReference type="EMBL" id="GL379854">
    <property type="protein sequence ID" value="EGT56114.1"/>
    <property type="molecule type" value="Genomic_DNA"/>
</dbReference>
<sequence length="17" mass="1857">MIERFNLISSSLSSAVC</sequence>
<protein>
    <submittedName>
        <fullName evidence="1">Uncharacterized protein</fullName>
    </submittedName>
</protein>
<dbReference type="Proteomes" id="UP000008068">
    <property type="component" value="Unassembled WGS sequence"/>
</dbReference>
<name>G0NAF0_CAEBE</name>
<proteinExistence type="predicted"/>